<dbReference type="PANTHER" id="PTHR30383:SF5">
    <property type="entry name" value="SGNH HYDROLASE-TYPE ESTERASE DOMAIN-CONTAINING PROTEIN"/>
    <property type="match status" value="1"/>
</dbReference>
<dbReference type="STRING" id="1399860.A0A2C5Y341"/>
<keyword evidence="5" id="KW-1185">Reference proteome</keyword>
<evidence type="ECO:0000256" key="2">
    <source>
        <dbReference type="SAM" id="SignalP"/>
    </source>
</evidence>
<reference evidence="4 5" key="1">
    <citation type="submission" date="2017-06" db="EMBL/GenBank/DDBJ databases">
        <title>Ant-infecting Ophiocordyceps genomes reveal a high diversity of potential behavioral manipulation genes and a possible major role for enterotoxins.</title>
        <authorList>
            <person name="De Bekker C."/>
            <person name="Evans H.C."/>
            <person name="Brachmann A."/>
            <person name="Hughes D.P."/>
        </authorList>
    </citation>
    <scope>NUCLEOTIDE SEQUENCE [LARGE SCALE GENOMIC DNA]</scope>
    <source>
        <strain evidence="4 5">Map64</strain>
    </source>
</reference>
<sequence length="331" mass="34696">MKAVVWCFELLLGLVVACVVDAGIETKAPQNPLQLRLDVTPGLSRIAGTELRILCAGDSITLGTLSSDGNGYREELRSKFPAHSVVFAGTETSARSNMSGGYFAAWPGKTIDYMAHRIGPSLAQKPNLVLLHAGTNDMNANAAVATEGNDPAMAASRLGRLIDDILAACPDAVLLVAVIINSCASPAQTDATHHFQRLIPGLVQSRLDAGHHVLAANFSDFPTAELNDCIHPTDRGYRMFGDWWFDFIAQVPLAWFRPPQGSDPERPSNSTPPASMTASFTAITSSSSPTSSPASSSSPSHSSSSGVSKLGPQAAAVLGLTALAALNVVCS</sequence>
<gene>
    <name evidence="4" type="ORF">CDD81_6258</name>
</gene>
<proteinExistence type="predicted"/>
<evidence type="ECO:0000259" key="3">
    <source>
        <dbReference type="Pfam" id="PF13472"/>
    </source>
</evidence>
<evidence type="ECO:0000313" key="4">
    <source>
        <dbReference type="EMBL" id="PHH63107.1"/>
    </source>
</evidence>
<dbReference type="EMBL" id="NJET01000056">
    <property type="protein sequence ID" value="PHH63107.1"/>
    <property type="molecule type" value="Genomic_DNA"/>
</dbReference>
<feature type="chain" id="PRO_5012474120" description="SGNH hydrolase-type esterase domain-containing protein" evidence="2">
    <location>
        <begin position="23"/>
        <end position="331"/>
    </location>
</feature>
<dbReference type="Gene3D" id="3.40.50.1110">
    <property type="entry name" value="SGNH hydrolase"/>
    <property type="match status" value="1"/>
</dbReference>
<comment type="caution">
    <text evidence="4">The sequence shown here is derived from an EMBL/GenBank/DDBJ whole genome shotgun (WGS) entry which is preliminary data.</text>
</comment>
<dbReference type="Pfam" id="PF13472">
    <property type="entry name" value="Lipase_GDSL_2"/>
    <property type="match status" value="1"/>
</dbReference>
<dbReference type="Proteomes" id="UP000226192">
    <property type="component" value="Unassembled WGS sequence"/>
</dbReference>
<dbReference type="PANTHER" id="PTHR30383">
    <property type="entry name" value="THIOESTERASE 1/PROTEASE 1/LYSOPHOSPHOLIPASE L1"/>
    <property type="match status" value="1"/>
</dbReference>
<feature type="domain" description="SGNH hydrolase-type esterase" evidence="3">
    <location>
        <begin position="55"/>
        <end position="238"/>
    </location>
</feature>
<dbReference type="AlphaFoldDB" id="A0A2C5Y341"/>
<keyword evidence="2" id="KW-0732">Signal</keyword>
<dbReference type="CDD" id="cd01833">
    <property type="entry name" value="XynB_like"/>
    <property type="match status" value="1"/>
</dbReference>
<feature type="compositionally biased region" description="Low complexity" evidence="1">
    <location>
        <begin position="274"/>
        <end position="305"/>
    </location>
</feature>
<name>A0A2C5Y341_9HYPO</name>
<feature type="region of interest" description="Disordered" evidence="1">
    <location>
        <begin position="258"/>
        <end position="309"/>
    </location>
</feature>
<dbReference type="InterPro" id="IPR036514">
    <property type="entry name" value="SGNH_hydro_sf"/>
</dbReference>
<accession>A0A2C5Y341</accession>
<dbReference type="OrthoDB" id="2119228at2759"/>
<dbReference type="GO" id="GO:0004622">
    <property type="term" value="F:phosphatidylcholine lysophospholipase activity"/>
    <property type="evidence" value="ECO:0007669"/>
    <property type="project" value="TreeGrafter"/>
</dbReference>
<evidence type="ECO:0000313" key="5">
    <source>
        <dbReference type="Proteomes" id="UP000226192"/>
    </source>
</evidence>
<evidence type="ECO:0000256" key="1">
    <source>
        <dbReference type="SAM" id="MobiDB-lite"/>
    </source>
</evidence>
<protein>
    <recommendedName>
        <fullName evidence="3">SGNH hydrolase-type esterase domain-containing protein</fullName>
    </recommendedName>
</protein>
<dbReference type="InterPro" id="IPR051532">
    <property type="entry name" value="Ester_Hydrolysis_Enzymes"/>
</dbReference>
<organism evidence="4 5">
    <name type="scientific">Ophiocordyceps australis</name>
    <dbReference type="NCBI Taxonomy" id="1399860"/>
    <lineage>
        <taxon>Eukaryota</taxon>
        <taxon>Fungi</taxon>
        <taxon>Dikarya</taxon>
        <taxon>Ascomycota</taxon>
        <taxon>Pezizomycotina</taxon>
        <taxon>Sordariomycetes</taxon>
        <taxon>Hypocreomycetidae</taxon>
        <taxon>Hypocreales</taxon>
        <taxon>Ophiocordycipitaceae</taxon>
        <taxon>Ophiocordyceps</taxon>
    </lineage>
</organism>
<feature type="signal peptide" evidence="2">
    <location>
        <begin position="1"/>
        <end position="22"/>
    </location>
</feature>
<dbReference type="SUPFAM" id="SSF52266">
    <property type="entry name" value="SGNH hydrolase"/>
    <property type="match status" value="1"/>
</dbReference>
<dbReference type="InterPro" id="IPR013830">
    <property type="entry name" value="SGNH_hydro"/>
</dbReference>